<protein>
    <submittedName>
        <fullName evidence="2">Uncharacterized protein</fullName>
    </submittedName>
</protein>
<accession>A0A8A3P348</accession>
<evidence type="ECO:0000313" key="2">
    <source>
        <dbReference type="EMBL" id="QSZ29626.1"/>
    </source>
</evidence>
<feature type="transmembrane region" description="Helical" evidence="1">
    <location>
        <begin position="32"/>
        <end position="54"/>
    </location>
</feature>
<reference evidence="2" key="1">
    <citation type="submission" date="2020-10" db="EMBL/GenBank/DDBJ databases">
        <title>Genome Sequence of Monilinia vaccinii-corymbosi Sheds Light on Mummy Berry Disease Infection of Blueberry and Mating Type.</title>
        <authorList>
            <person name="Yow A.G."/>
            <person name="Zhang Y."/>
            <person name="Bansal K."/>
            <person name="Eacker S.M."/>
            <person name="Sullivan S."/>
            <person name="Liachko I."/>
            <person name="Cubeta M.A."/>
            <person name="Rollins J.A."/>
            <person name="Ashrafi H."/>
        </authorList>
    </citation>
    <scope>NUCLEOTIDE SEQUENCE</scope>
    <source>
        <strain evidence="2">RL-1</strain>
    </source>
</reference>
<dbReference type="AlphaFoldDB" id="A0A8A3P348"/>
<evidence type="ECO:0000313" key="3">
    <source>
        <dbReference type="Proteomes" id="UP000672032"/>
    </source>
</evidence>
<keyword evidence="3" id="KW-1185">Reference proteome</keyword>
<keyword evidence="1" id="KW-1133">Transmembrane helix</keyword>
<name>A0A8A3P348_9HELO</name>
<gene>
    <name evidence="2" type="ORF">DSL72_004142</name>
</gene>
<keyword evidence="1" id="KW-0812">Transmembrane</keyword>
<dbReference type="EMBL" id="CP063405">
    <property type="protein sequence ID" value="QSZ29626.1"/>
    <property type="molecule type" value="Genomic_DNA"/>
</dbReference>
<organism evidence="2 3">
    <name type="scientific">Monilinia vaccinii-corymbosi</name>
    <dbReference type="NCBI Taxonomy" id="61207"/>
    <lineage>
        <taxon>Eukaryota</taxon>
        <taxon>Fungi</taxon>
        <taxon>Dikarya</taxon>
        <taxon>Ascomycota</taxon>
        <taxon>Pezizomycotina</taxon>
        <taxon>Leotiomycetes</taxon>
        <taxon>Helotiales</taxon>
        <taxon>Sclerotiniaceae</taxon>
        <taxon>Monilinia</taxon>
    </lineage>
</organism>
<feature type="transmembrane region" description="Helical" evidence="1">
    <location>
        <begin position="7"/>
        <end position="26"/>
    </location>
</feature>
<evidence type="ECO:0000256" key="1">
    <source>
        <dbReference type="SAM" id="Phobius"/>
    </source>
</evidence>
<dbReference type="Proteomes" id="UP000672032">
    <property type="component" value="Chromosome 1"/>
</dbReference>
<proteinExistence type="predicted"/>
<keyword evidence="1" id="KW-0472">Membrane</keyword>
<sequence length="75" mass="7869">MLHTHTFNGLALVPVPVFPLVLALLLELLNIAAIGVAVELGPAGAVAIVLLEVVANPMRDFPRLGHRFVGVLAPL</sequence>